<feature type="transmembrane region" description="Helical" evidence="1">
    <location>
        <begin position="121"/>
        <end position="138"/>
    </location>
</feature>
<feature type="transmembrane region" description="Helical" evidence="1">
    <location>
        <begin position="170"/>
        <end position="187"/>
    </location>
</feature>
<gene>
    <name evidence="2" type="ORF">JGI23_01276</name>
</gene>
<dbReference type="EMBL" id="CZVW01000013">
    <property type="protein sequence ID" value="CUT02565.1"/>
    <property type="molecule type" value="Genomic_DNA"/>
</dbReference>
<dbReference type="AlphaFoldDB" id="A0A0P1NUD5"/>
<dbReference type="RefSeq" id="WP_092350071.1">
    <property type="nucleotide sequence ID" value="NZ_CZVW01000013.1"/>
</dbReference>
<accession>A0A0P1NUD5</accession>
<evidence type="ECO:0000313" key="2">
    <source>
        <dbReference type="EMBL" id="CUT02565.1"/>
    </source>
</evidence>
<feature type="transmembrane region" description="Helical" evidence="1">
    <location>
        <begin position="355"/>
        <end position="372"/>
    </location>
</feature>
<feature type="transmembrane region" description="Helical" evidence="1">
    <location>
        <begin position="37"/>
        <end position="55"/>
    </location>
</feature>
<feature type="transmembrane region" description="Helical" evidence="1">
    <location>
        <begin position="312"/>
        <end position="329"/>
    </location>
</feature>
<name>A0A0P1NUD5_9BACT</name>
<feature type="transmembrane region" description="Helical" evidence="1">
    <location>
        <begin position="194"/>
        <end position="215"/>
    </location>
</feature>
<organism evidence="2 3">
    <name type="scientific">Candidatus Chryseopegocella kryptomonas</name>
    <dbReference type="NCBI Taxonomy" id="1633643"/>
    <lineage>
        <taxon>Bacteria</taxon>
        <taxon>Pseudomonadati</taxon>
        <taxon>Candidatus Kryptoniota</taxon>
        <taxon>Candidatus Chryseopegocella</taxon>
    </lineage>
</organism>
<sequence length="579" mass="66858">MFESLIYIFKLYVGFAIISYFALRLRFWDECVGGDCVFKSLFYFLLFLFPILFFAVKFKTLDAFFVVSVLFLILGVDFLSAKRKSGVRINFVKTFLNQKIYDFLDGIAGFRFKFSSLKLKFEYVLLVIVFSFGLFFWINPSLQTLSLFSIIQHNNLVKITSMLVNNFSSGINNVGMNSICAFLSLIFGVNQHIVLHLFGALNYGLIFVGISLLTYRLTKNLHSVILASSLFAFVFLRFNFVLNHVEGSSFLLGLGWLLMVIYFWKDLRLFQKILALFVAFLIEFFAGSVLAFSVVVAELFESGFKNKKKLHFLFAILISLLPFAIEIFSRGNPEFGIKAFAFFQSPELIGHSEEILNVVVFLTFLSVVLMLSSQIFYGIFSLILLIFTIASEISVLNFVPYEQFFPISVLLFFIWFSVMLRKVFGSKEKLHSIFVILIVVFLVLSVFIYGGVKIDGAIEPDEFVKVVLKIQKENLPFSFAIVSHYGTRAMVENWSYFMDWDYFLRNYILIEDEKKIYELVYVFVPEKNAMGKIHQSFIPRIDNLTATLDSACVNYRFANVEIYFDGDYVKVYKLTKLKK</sequence>
<feature type="transmembrane region" description="Helical" evidence="1">
    <location>
        <begin position="379"/>
        <end position="398"/>
    </location>
</feature>
<feature type="transmembrane region" description="Helical" evidence="1">
    <location>
        <begin position="432"/>
        <end position="452"/>
    </location>
</feature>
<feature type="transmembrane region" description="Helical" evidence="1">
    <location>
        <begin position="247"/>
        <end position="264"/>
    </location>
</feature>
<evidence type="ECO:0000313" key="3">
    <source>
        <dbReference type="Proteomes" id="UP000199197"/>
    </source>
</evidence>
<reference evidence="3" key="1">
    <citation type="submission" date="2015-11" db="EMBL/GenBank/DDBJ databases">
        <authorList>
            <person name="Varghese N."/>
        </authorList>
    </citation>
    <scope>NUCLEOTIDE SEQUENCE [LARGE SCALE GENOMIC DNA]</scope>
    <source>
        <strain evidence="3">JGI-23</strain>
    </source>
</reference>
<keyword evidence="1" id="KW-1133">Transmembrane helix</keyword>
<evidence type="ECO:0000256" key="1">
    <source>
        <dbReference type="SAM" id="Phobius"/>
    </source>
</evidence>
<feature type="transmembrane region" description="Helical" evidence="1">
    <location>
        <begin position="276"/>
        <end position="300"/>
    </location>
</feature>
<protein>
    <submittedName>
        <fullName evidence="2">Uncharacterized protein</fullName>
    </submittedName>
</protein>
<dbReference type="Proteomes" id="UP000199197">
    <property type="component" value="Unassembled WGS sequence"/>
</dbReference>
<keyword evidence="1" id="KW-0812">Transmembrane</keyword>
<feature type="transmembrane region" description="Helical" evidence="1">
    <location>
        <begin position="404"/>
        <end position="420"/>
    </location>
</feature>
<keyword evidence="3" id="KW-1185">Reference proteome</keyword>
<proteinExistence type="predicted"/>
<feature type="transmembrane region" description="Helical" evidence="1">
    <location>
        <begin position="61"/>
        <end position="79"/>
    </location>
</feature>
<feature type="transmembrane region" description="Helical" evidence="1">
    <location>
        <begin position="221"/>
        <end position="240"/>
    </location>
</feature>
<dbReference type="OrthoDB" id="9784444at2"/>
<feature type="transmembrane region" description="Helical" evidence="1">
    <location>
        <begin position="6"/>
        <end position="25"/>
    </location>
</feature>
<keyword evidence="1" id="KW-0472">Membrane</keyword>